<keyword evidence="7 12" id="KW-1133">Transmembrane helix</keyword>
<evidence type="ECO:0000256" key="3">
    <source>
        <dbReference type="ARBA" id="ARBA00012278"/>
    </source>
</evidence>
<comment type="caution">
    <text evidence="14">The sequence shown here is derived from an EMBL/GenBank/DDBJ whole genome shotgun (WGS) entry which is preliminary data.</text>
</comment>
<dbReference type="InterPro" id="IPR012932">
    <property type="entry name" value="VKOR"/>
</dbReference>
<keyword evidence="11" id="KW-0676">Redox-active center</keyword>
<evidence type="ECO:0000256" key="5">
    <source>
        <dbReference type="ARBA" id="ARBA00022719"/>
    </source>
</evidence>
<dbReference type="Pfam" id="PF07884">
    <property type="entry name" value="VKOR"/>
    <property type="match status" value="1"/>
</dbReference>
<dbReference type="GO" id="GO:0047057">
    <property type="term" value="F:vitamin-K-epoxide reductase (warfarin-sensitive) activity"/>
    <property type="evidence" value="ECO:0007669"/>
    <property type="project" value="UniProtKB-EC"/>
</dbReference>
<evidence type="ECO:0000256" key="2">
    <source>
        <dbReference type="ARBA" id="ARBA00006214"/>
    </source>
</evidence>
<comment type="subcellular location">
    <subcellularLocation>
        <location evidence="1">Endoplasmic reticulum membrane</location>
        <topology evidence="1">Multi-pass membrane protein</topology>
    </subcellularLocation>
</comment>
<dbReference type="Proteomes" id="UP000054776">
    <property type="component" value="Unassembled WGS sequence"/>
</dbReference>
<dbReference type="InterPro" id="IPR042406">
    <property type="entry name" value="VKORC1/VKORC1L1"/>
</dbReference>
<dbReference type="InParanoid" id="A0A0V1AVT5"/>
<dbReference type="GO" id="GO:0042373">
    <property type="term" value="P:vitamin K metabolic process"/>
    <property type="evidence" value="ECO:0007669"/>
    <property type="project" value="InterPro"/>
</dbReference>
<sequence>MVSKLYCHFSSVKFHIKQFPAVMKFNGFYNKCFIFTCLLGLTISVYALFLEIIKEARPSYVPFCDVSETVSCSKALMSRWSRGFGIVGILLGEKHFLNIRNPVYGIFFYITLILLKLTKKRRCTRKVIFYLVVVSNIGSLYLAYLLYAVIHSLCLVCISIYVVNFCLLILLRASK</sequence>
<keyword evidence="15" id="KW-1185">Reference proteome</keyword>
<feature type="transmembrane region" description="Helical" evidence="12">
    <location>
        <begin position="127"/>
        <end position="144"/>
    </location>
</feature>
<evidence type="ECO:0000256" key="7">
    <source>
        <dbReference type="ARBA" id="ARBA00022989"/>
    </source>
</evidence>
<dbReference type="CDD" id="cd12917">
    <property type="entry name" value="VKOR_euk"/>
    <property type="match status" value="1"/>
</dbReference>
<feature type="transmembrane region" description="Helical" evidence="12">
    <location>
        <begin position="32"/>
        <end position="53"/>
    </location>
</feature>
<proteinExistence type="inferred from homology"/>
<evidence type="ECO:0000256" key="12">
    <source>
        <dbReference type="SAM" id="Phobius"/>
    </source>
</evidence>
<keyword evidence="6" id="KW-0256">Endoplasmic reticulum</keyword>
<name>A0A0V1AVT5_TRISP</name>
<evidence type="ECO:0000256" key="6">
    <source>
        <dbReference type="ARBA" id="ARBA00022824"/>
    </source>
</evidence>
<evidence type="ECO:0000313" key="15">
    <source>
        <dbReference type="Proteomes" id="UP000054776"/>
    </source>
</evidence>
<feature type="transmembrane region" description="Helical" evidence="12">
    <location>
        <begin position="99"/>
        <end position="115"/>
    </location>
</feature>
<keyword evidence="10" id="KW-1015">Disulfide bond</keyword>
<evidence type="ECO:0000256" key="11">
    <source>
        <dbReference type="ARBA" id="ARBA00023284"/>
    </source>
</evidence>
<feature type="transmembrane region" description="Helical" evidence="12">
    <location>
        <begin position="150"/>
        <end position="171"/>
    </location>
</feature>
<dbReference type="EMBL" id="JYDH01000187">
    <property type="protein sequence ID" value="KRY28904.1"/>
    <property type="molecule type" value="Genomic_DNA"/>
</dbReference>
<evidence type="ECO:0000256" key="8">
    <source>
        <dbReference type="ARBA" id="ARBA00023002"/>
    </source>
</evidence>
<keyword evidence="8" id="KW-0560">Oxidoreductase</keyword>
<dbReference type="AlphaFoldDB" id="A0A0V1AVT5"/>
<evidence type="ECO:0000256" key="9">
    <source>
        <dbReference type="ARBA" id="ARBA00023136"/>
    </source>
</evidence>
<keyword evidence="5" id="KW-0874">Quinone</keyword>
<comment type="similarity">
    <text evidence="2">Belongs to the VKOR family.</text>
</comment>
<dbReference type="GO" id="GO:0048038">
    <property type="term" value="F:quinone binding"/>
    <property type="evidence" value="ECO:0007669"/>
    <property type="project" value="UniProtKB-KW"/>
</dbReference>
<accession>A0A0V1AVT5</accession>
<dbReference type="EC" id="1.17.4.4" evidence="3"/>
<dbReference type="SMART" id="SM00756">
    <property type="entry name" value="VKc"/>
    <property type="match status" value="1"/>
</dbReference>
<gene>
    <name evidence="14" type="primary">Vkorc1l1</name>
    <name evidence="14" type="ORF">T01_2209</name>
</gene>
<dbReference type="GO" id="GO:0005789">
    <property type="term" value="C:endoplasmic reticulum membrane"/>
    <property type="evidence" value="ECO:0007669"/>
    <property type="project" value="UniProtKB-SubCell"/>
</dbReference>
<dbReference type="PANTHER" id="PTHR14519">
    <property type="entry name" value="VITAMIN K EPOXIDE REDUCTASE COMPLEX, SUBUNIT 1"/>
    <property type="match status" value="1"/>
</dbReference>
<dbReference type="PANTHER" id="PTHR14519:SF8">
    <property type="entry name" value="VITAMIN K EPOXIDE REDUCTASE COMPLEX SUBUNIT 1"/>
    <property type="match status" value="1"/>
</dbReference>
<reference evidence="14 15" key="1">
    <citation type="submission" date="2015-01" db="EMBL/GenBank/DDBJ databases">
        <title>Evolution of Trichinella species and genotypes.</title>
        <authorList>
            <person name="Korhonen P.K."/>
            <person name="Edoardo P."/>
            <person name="Giuseppe L.R."/>
            <person name="Gasser R.B."/>
        </authorList>
    </citation>
    <scope>NUCLEOTIDE SEQUENCE [LARGE SCALE GENOMIC DNA]</scope>
    <source>
        <strain evidence="14">ISS3</strain>
    </source>
</reference>
<dbReference type="InterPro" id="IPR038354">
    <property type="entry name" value="VKOR_sf"/>
</dbReference>
<protein>
    <recommendedName>
        <fullName evidence="3">vitamin-K-epoxide reductase (warfarin-sensitive)</fullName>
        <ecNumber evidence="3">1.17.4.4</ecNumber>
    </recommendedName>
</protein>
<keyword evidence="9 12" id="KW-0472">Membrane</keyword>
<evidence type="ECO:0000256" key="4">
    <source>
        <dbReference type="ARBA" id="ARBA00022692"/>
    </source>
</evidence>
<evidence type="ECO:0000256" key="10">
    <source>
        <dbReference type="ARBA" id="ARBA00023157"/>
    </source>
</evidence>
<evidence type="ECO:0000259" key="13">
    <source>
        <dbReference type="SMART" id="SM00756"/>
    </source>
</evidence>
<feature type="domain" description="Vitamin K epoxide reductase" evidence="13">
    <location>
        <begin position="26"/>
        <end position="175"/>
    </location>
</feature>
<evidence type="ECO:0000313" key="14">
    <source>
        <dbReference type="EMBL" id="KRY28904.1"/>
    </source>
</evidence>
<dbReference type="OrthoDB" id="17010at2759"/>
<dbReference type="Gene3D" id="1.20.1440.130">
    <property type="entry name" value="VKOR domain"/>
    <property type="match status" value="1"/>
</dbReference>
<keyword evidence="4 12" id="KW-0812">Transmembrane</keyword>
<organism evidence="14 15">
    <name type="scientific">Trichinella spiralis</name>
    <name type="common">Trichina worm</name>
    <dbReference type="NCBI Taxonomy" id="6334"/>
    <lineage>
        <taxon>Eukaryota</taxon>
        <taxon>Metazoa</taxon>
        <taxon>Ecdysozoa</taxon>
        <taxon>Nematoda</taxon>
        <taxon>Enoplea</taxon>
        <taxon>Dorylaimia</taxon>
        <taxon>Trichinellida</taxon>
        <taxon>Trichinellidae</taxon>
        <taxon>Trichinella</taxon>
    </lineage>
</organism>
<evidence type="ECO:0000256" key="1">
    <source>
        <dbReference type="ARBA" id="ARBA00004477"/>
    </source>
</evidence>